<dbReference type="CDD" id="cd00130">
    <property type="entry name" value="PAS"/>
    <property type="match status" value="2"/>
</dbReference>
<feature type="domain" description="PAC" evidence="10">
    <location>
        <begin position="346"/>
        <end position="398"/>
    </location>
</feature>
<evidence type="ECO:0000256" key="4">
    <source>
        <dbReference type="ARBA" id="ARBA00022679"/>
    </source>
</evidence>
<dbReference type="InterPro" id="IPR036890">
    <property type="entry name" value="HATPase_C_sf"/>
</dbReference>
<sequence>MVTNVTTVQLSTQQEIRILHVDDNPSITDLTGTFLEREDDRFAVETATSAKEGLQRISDRPPDCIVSDYDMPGMDGLKFLQTVREESPDLPFILFTGKGSETVASDAIAADVTDYLQKGSGTEQYELLANRIRNAVQANRDAQRVDRQKQLMRLTEFTGDTGGFEVDLDSRDLLLTDGTRRLVGVSEDAHLCLEEAIELYHPDDQADVRQTLDRAAETGEQTRGTYRLQTLDGDERLVDVRIAPATGNGDVTTLRGAIRDITERREHVREIISKQQFIEQALNALDDLFYVLNPDGTLRRWNDRSLEVTGYTDNDLTEMNATELFPEDDREMIADAIETTLADGQATVEAHVQTADGECLPYEFTGAHLTDADGNTTGLVGIGRNLTREKTREYRTLAEEYEALLETSGDAIFMLDVDTTGEDPAFEFARLSRSYETQTGISTEEVQGKTPQAVFGSERGAELKANYTRCVEQRGPISYREELTIAEDARIWETRLAPVIIDGDVIRIVGIARNMTEQVEREREMHRQNERLEEFAGIISHDLRSPLSVAEGRLELAQETCESDHLARAVDAINRSQALIDDLLILARQDENVTEVHPIALTDIAQRSWQTVDTKQATLEFTFDAKATIEADQSRFRELFENLYRNAIEHGDNDVTVSVGTMNEGFYVADTGPGIPPSDREDVFKAGYSTSEDGTGFGLRIVEQIADAHGWKITVTESNQGGARFEFTGVEVGE</sequence>
<dbReference type="InterPro" id="IPR011006">
    <property type="entry name" value="CheY-like_superfamily"/>
</dbReference>
<feature type="modified residue" description="4-aspartylphosphate" evidence="6">
    <location>
        <position position="68"/>
    </location>
</feature>
<gene>
    <name evidence="11" type="ordered locus">HQ_4020A</name>
</gene>
<dbReference type="SUPFAM" id="SSF52172">
    <property type="entry name" value="CheY-like"/>
    <property type="match status" value="1"/>
</dbReference>
<dbReference type="HOGENOM" id="CLU_000445_114_58_2"/>
<dbReference type="SMART" id="SM00448">
    <property type="entry name" value="REC"/>
    <property type="match status" value="1"/>
</dbReference>
<geneLocation type="plasmid" evidence="11 12">
    <name>PL47</name>
</geneLocation>
<dbReference type="SUPFAM" id="SSF55785">
    <property type="entry name" value="PYP-like sensor domain (PAS domain)"/>
    <property type="match status" value="3"/>
</dbReference>
<dbReference type="GeneID" id="30962031"/>
<keyword evidence="12" id="KW-1185">Reference proteome</keyword>
<dbReference type="InterPro" id="IPR003661">
    <property type="entry name" value="HisK_dim/P_dom"/>
</dbReference>
<dbReference type="Pfam" id="PF00072">
    <property type="entry name" value="Response_reg"/>
    <property type="match status" value="1"/>
</dbReference>
<dbReference type="EC" id="2.7.13.3" evidence="2"/>
<dbReference type="InterPro" id="IPR000700">
    <property type="entry name" value="PAS-assoc_C"/>
</dbReference>
<feature type="domain" description="PAS" evidence="9">
    <location>
        <begin position="274"/>
        <end position="344"/>
    </location>
</feature>
<evidence type="ECO:0000313" key="12">
    <source>
        <dbReference type="Proteomes" id="UP000001975"/>
    </source>
</evidence>
<evidence type="ECO:0000256" key="2">
    <source>
        <dbReference type="ARBA" id="ARBA00012438"/>
    </source>
</evidence>
<dbReference type="SUPFAM" id="SSF47384">
    <property type="entry name" value="Homodimeric domain of signal transducing histidine kinase"/>
    <property type="match status" value="1"/>
</dbReference>
<dbReference type="SMART" id="SM00387">
    <property type="entry name" value="HATPase_c"/>
    <property type="match status" value="1"/>
</dbReference>
<accession>W0TYV3</accession>
<keyword evidence="11" id="KW-0614">Plasmid</keyword>
<dbReference type="PROSITE" id="PS50112">
    <property type="entry name" value="PAS"/>
    <property type="match status" value="3"/>
</dbReference>
<dbReference type="SMART" id="SM00388">
    <property type="entry name" value="HisKA"/>
    <property type="match status" value="1"/>
</dbReference>
<keyword evidence="3 6" id="KW-0597">Phosphoprotein</keyword>
<evidence type="ECO:0000256" key="5">
    <source>
        <dbReference type="ARBA" id="ARBA00022777"/>
    </source>
</evidence>
<protein>
    <recommendedName>
        <fullName evidence="2">histidine kinase</fullName>
        <ecNumber evidence="2">2.7.13.3</ecNumber>
    </recommendedName>
</protein>
<dbReference type="NCBIfam" id="TIGR00229">
    <property type="entry name" value="sensory_box"/>
    <property type="match status" value="3"/>
</dbReference>
<dbReference type="InterPro" id="IPR035965">
    <property type="entry name" value="PAS-like_dom_sf"/>
</dbReference>
<dbReference type="PROSITE" id="PS50110">
    <property type="entry name" value="RESPONSE_REGULATORY"/>
    <property type="match status" value="1"/>
</dbReference>
<dbReference type="InterPro" id="IPR001789">
    <property type="entry name" value="Sig_transdc_resp-reg_receiver"/>
</dbReference>
<dbReference type="Gene3D" id="1.10.287.130">
    <property type="match status" value="1"/>
</dbReference>
<dbReference type="Gene3D" id="3.40.50.2300">
    <property type="match status" value="1"/>
</dbReference>
<feature type="domain" description="PAS" evidence="9">
    <location>
        <begin position="397"/>
        <end position="474"/>
    </location>
</feature>
<feature type="domain" description="Response regulatory" evidence="8">
    <location>
        <begin position="17"/>
        <end position="133"/>
    </location>
</feature>
<dbReference type="InterPro" id="IPR001610">
    <property type="entry name" value="PAC"/>
</dbReference>
<dbReference type="InterPro" id="IPR013656">
    <property type="entry name" value="PAS_4"/>
</dbReference>
<dbReference type="SMART" id="SM00091">
    <property type="entry name" value="PAS"/>
    <property type="match status" value="2"/>
</dbReference>
<evidence type="ECO:0000256" key="3">
    <source>
        <dbReference type="ARBA" id="ARBA00022553"/>
    </source>
</evidence>
<dbReference type="InterPro" id="IPR003594">
    <property type="entry name" value="HATPase_dom"/>
</dbReference>
<comment type="catalytic activity">
    <reaction evidence="1">
        <text>ATP + protein L-histidine = ADP + protein N-phospho-L-histidine.</text>
        <dbReference type="EC" id="2.7.13.3"/>
    </reaction>
</comment>
<keyword evidence="4 11" id="KW-0808">Transferase</keyword>
<dbReference type="PANTHER" id="PTHR43304:SF1">
    <property type="entry name" value="PAC DOMAIN-CONTAINING PROTEIN"/>
    <property type="match status" value="1"/>
</dbReference>
<dbReference type="AlphaFoldDB" id="W0TYV3"/>
<dbReference type="Pfam" id="PF08448">
    <property type="entry name" value="PAS_4"/>
    <property type="match status" value="2"/>
</dbReference>
<evidence type="ECO:0000256" key="6">
    <source>
        <dbReference type="PROSITE-ProRule" id="PRU00169"/>
    </source>
</evidence>
<dbReference type="Gene3D" id="3.30.565.10">
    <property type="entry name" value="Histidine kinase-like ATPase, C-terminal domain"/>
    <property type="match status" value="1"/>
</dbReference>
<dbReference type="InterPro" id="IPR036097">
    <property type="entry name" value="HisK_dim/P_sf"/>
</dbReference>
<feature type="domain" description="PAS" evidence="9">
    <location>
        <begin position="147"/>
        <end position="219"/>
    </location>
</feature>
<dbReference type="KEGG" id="hwa:HQ_4020A"/>
<dbReference type="SUPFAM" id="SSF55874">
    <property type="entry name" value="ATPase domain of HSP90 chaperone/DNA topoisomerase II/histidine kinase"/>
    <property type="match status" value="1"/>
</dbReference>
<dbReference type="InterPro" id="IPR013655">
    <property type="entry name" value="PAS_fold_3"/>
</dbReference>
<dbReference type="Gene3D" id="3.30.450.20">
    <property type="entry name" value="PAS domain"/>
    <property type="match status" value="3"/>
</dbReference>
<dbReference type="InterPro" id="IPR005467">
    <property type="entry name" value="His_kinase_dom"/>
</dbReference>
<keyword evidence="5 11" id="KW-0418">Kinase</keyword>
<dbReference type="GO" id="GO:0000155">
    <property type="term" value="F:phosphorelay sensor kinase activity"/>
    <property type="evidence" value="ECO:0007669"/>
    <property type="project" value="InterPro"/>
</dbReference>
<dbReference type="Proteomes" id="UP000001975">
    <property type="component" value="Plasmid PL47"/>
</dbReference>
<evidence type="ECO:0000313" key="11">
    <source>
        <dbReference type="EMBL" id="CAJ51110.2"/>
    </source>
</evidence>
<organism evidence="11 12">
    <name type="scientific">Haloquadratum walsbyi (strain DSM 16790 / HBSQ001)</name>
    <dbReference type="NCBI Taxonomy" id="362976"/>
    <lineage>
        <taxon>Archaea</taxon>
        <taxon>Methanobacteriati</taxon>
        <taxon>Methanobacteriota</taxon>
        <taxon>Stenosarchaea group</taxon>
        <taxon>Halobacteria</taxon>
        <taxon>Halobacteriales</taxon>
        <taxon>Haloferacaceae</taxon>
        <taxon>Haloquadratum</taxon>
    </lineage>
</organism>
<reference evidence="11 12" key="1">
    <citation type="journal article" date="2006" name="BMC Genomics">
        <title>The genome of the square archaeon Haloquadratum walsbyi: life at the limits of water activity.</title>
        <authorList>
            <person name="Bolhuis H.H."/>
            <person name="Palm P.P."/>
            <person name="Wende A.W."/>
            <person name="Falb M.M."/>
            <person name="Rampp M.M."/>
            <person name="Rodriguez-Valera F.F."/>
            <person name="Pfeiffer F.F."/>
            <person name="Oesterhelt D.D."/>
        </authorList>
    </citation>
    <scope>NUCLEOTIDE SEQUENCE [LARGE SCALE GENOMIC DNA]</scope>
    <source>
        <strain evidence="12">DSM 16790 / HBSQ001</strain>
        <plasmid evidence="12">Plasmid PL47</plasmid>
    </source>
</reference>
<dbReference type="Pfam" id="PF00512">
    <property type="entry name" value="HisKA"/>
    <property type="match status" value="1"/>
</dbReference>
<evidence type="ECO:0000259" key="10">
    <source>
        <dbReference type="PROSITE" id="PS50113"/>
    </source>
</evidence>
<evidence type="ECO:0000259" key="9">
    <source>
        <dbReference type="PROSITE" id="PS50112"/>
    </source>
</evidence>
<dbReference type="PROSITE" id="PS50109">
    <property type="entry name" value="HIS_KIN"/>
    <property type="match status" value="1"/>
</dbReference>
<proteinExistence type="predicted"/>
<dbReference type="eggNOG" id="arCOG02387">
    <property type="taxonomic scope" value="Archaea"/>
</dbReference>
<dbReference type="Pfam" id="PF08447">
    <property type="entry name" value="PAS_3"/>
    <property type="match status" value="1"/>
</dbReference>
<evidence type="ECO:0000259" key="7">
    <source>
        <dbReference type="PROSITE" id="PS50109"/>
    </source>
</evidence>
<evidence type="ECO:0000256" key="1">
    <source>
        <dbReference type="ARBA" id="ARBA00000085"/>
    </source>
</evidence>
<dbReference type="CDD" id="cd00082">
    <property type="entry name" value="HisKA"/>
    <property type="match status" value="1"/>
</dbReference>
<dbReference type="CDD" id="cd00156">
    <property type="entry name" value="REC"/>
    <property type="match status" value="1"/>
</dbReference>
<dbReference type="PROSITE" id="PS50113">
    <property type="entry name" value="PAC"/>
    <property type="match status" value="1"/>
</dbReference>
<dbReference type="SMART" id="SM00086">
    <property type="entry name" value="PAC"/>
    <property type="match status" value="3"/>
</dbReference>
<name>W0TYV3_HALWD</name>
<dbReference type="Pfam" id="PF02518">
    <property type="entry name" value="HATPase_c"/>
    <property type="match status" value="1"/>
</dbReference>
<feature type="domain" description="Histidine kinase" evidence="7">
    <location>
        <begin position="538"/>
        <end position="728"/>
    </location>
</feature>
<dbReference type="EMBL" id="AM180089">
    <property type="protein sequence ID" value="CAJ51110.2"/>
    <property type="molecule type" value="Genomic_DNA"/>
</dbReference>
<dbReference type="PANTHER" id="PTHR43304">
    <property type="entry name" value="PHYTOCHROME-LIKE PROTEIN CPH1"/>
    <property type="match status" value="1"/>
</dbReference>
<dbReference type="RefSeq" id="WP_052288769.1">
    <property type="nucleotide sequence ID" value="NC_008213.1"/>
</dbReference>
<dbReference type="InterPro" id="IPR000014">
    <property type="entry name" value="PAS"/>
</dbReference>
<evidence type="ECO:0000259" key="8">
    <source>
        <dbReference type="PROSITE" id="PS50110"/>
    </source>
</evidence>
<dbReference type="InterPro" id="IPR052162">
    <property type="entry name" value="Sensor_kinase/Photoreceptor"/>
</dbReference>